<dbReference type="AlphaFoldDB" id="A0A8X6T8M3"/>
<reference evidence="1" key="1">
    <citation type="submission" date="2020-08" db="EMBL/GenBank/DDBJ databases">
        <title>Multicomponent nature underlies the extraordinary mechanical properties of spider dragline silk.</title>
        <authorList>
            <person name="Kono N."/>
            <person name="Nakamura H."/>
            <person name="Mori M."/>
            <person name="Yoshida Y."/>
            <person name="Ohtoshi R."/>
            <person name="Malay A.D."/>
            <person name="Moran D.A.P."/>
            <person name="Tomita M."/>
            <person name="Numata K."/>
            <person name="Arakawa K."/>
        </authorList>
    </citation>
    <scope>NUCLEOTIDE SEQUENCE</scope>
</reference>
<sequence length="140" mass="15446">MSRKLSKKCSSGMEFKSLVTFRCMSGISSNLFPFKASLSHGDRKKSGRLRYGEYGGCSVCTPPFAPPFRQNPVRSLNVPASDRQVMCCTRAIDDGPPNFESWSSDEDDTCAGLTSPNFHTIPTGGCLSFDRFNVHRQNGH</sequence>
<protein>
    <submittedName>
        <fullName evidence="1">Uncharacterized protein</fullName>
    </submittedName>
</protein>
<comment type="caution">
    <text evidence="1">The sequence shown here is derived from an EMBL/GenBank/DDBJ whole genome shotgun (WGS) entry which is preliminary data.</text>
</comment>
<accession>A0A8X6T8M3</accession>
<gene>
    <name evidence="1" type="ORF">TNCV_1166911</name>
</gene>
<keyword evidence="2" id="KW-1185">Reference proteome</keyword>
<evidence type="ECO:0000313" key="2">
    <source>
        <dbReference type="Proteomes" id="UP000887159"/>
    </source>
</evidence>
<evidence type="ECO:0000313" key="1">
    <source>
        <dbReference type="EMBL" id="GFY21543.1"/>
    </source>
</evidence>
<dbReference type="EMBL" id="BMAU01021358">
    <property type="protein sequence ID" value="GFY21543.1"/>
    <property type="molecule type" value="Genomic_DNA"/>
</dbReference>
<proteinExistence type="predicted"/>
<name>A0A8X6T8M3_TRICX</name>
<dbReference type="Proteomes" id="UP000887159">
    <property type="component" value="Unassembled WGS sequence"/>
</dbReference>
<organism evidence="1 2">
    <name type="scientific">Trichonephila clavipes</name>
    <name type="common">Golden silk orbweaver</name>
    <name type="synonym">Nephila clavipes</name>
    <dbReference type="NCBI Taxonomy" id="2585209"/>
    <lineage>
        <taxon>Eukaryota</taxon>
        <taxon>Metazoa</taxon>
        <taxon>Ecdysozoa</taxon>
        <taxon>Arthropoda</taxon>
        <taxon>Chelicerata</taxon>
        <taxon>Arachnida</taxon>
        <taxon>Araneae</taxon>
        <taxon>Araneomorphae</taxon>
        <taxon>Entelegynae</taxon>
        <taxon>Araneoidea</taxon>
        <taxon>Nephilidae</taxon>
        <taxon>Trichonephila</taxon>
    </lineage>
</organism>